<dbReference type="PANTHER" id="PTHR43180">
    <property type="entry name" value="3-OXOACYL-(ACYL-CARRIER-PROTEIN) REDUCTASE (AFU_ORTHOLOGUE AFUA_6G11210)"/>
    <property type="match status" value="1"/>
</dbReference>
<dbReference type="Gene3D" id="3.40.50.720">
    <property type="entry name" value="NAD(P)-binding Rossmann-like Domain"/>
    <property type="match status" value="1"/>
</dbReference>
<dbReference type="Pfam" id="PF00106">
    <property type="entry name" value="adh_short"/>
    <property type="match status" value="1"/>
</dbReference>
<accession>A0A511CXI9</accession>
<evidence type="ECO:0000256" key="2">
    <source>
        <dbReference type="ARBA" id="ARBA00023002"/>
    </source>
</evidence>
<dbReference type="Proteomes" id="UP000321328">
    <property type="component" value="Unassembled WGS sequence"/>
</dbReference>
<gene>
    <name evidence="3" type="ORF">PA7_11080</name>
</gene>
<evidence type="ECO:0000256" key="1">
    <source>
        <dbReference type="ARBA" id="ARBA00006484"/>
    </source>
</evidence>
<dbReference type="GO" id="GO:0016491">
    <property type="term" value="F:oxidoreductase activity"/>
    <property type="evidence" value="ECO:0007669"/>
    <property type="project" value="UniProtKB-KW"/>
</dbReference>
<dbReference type="RefSeq" id="WP_028928601.1">
    <property type="nucleotide sequence ID" value="NZ_AUII01000001.1"/>
</dbReference>
<dbReference type="InterPro" id="IPR002347">
    <property type="entry name" value="SDR_fam"/>
</dbReference>
<organism evidence="3 4">
    <name type="scientific">Pseudonocardia asaccharolytica DSM 44247 = NBRC 16224</name>
    <dbReference type="NCBI Taxonomy" id="1123024"/>
    <lineage>
        <taxon>Bacteria</taxon>
        <taxon>Bacillati</taxon>
        <taxon>Actinomycetota</taxon>
        <taxon>Actinomycetes</taxon>
        <taxon>Pseudonocardiales</taxon>
        <taxon>Pseudonocardiaceae</taxon>
        <taxon>Pseudonocardia</taxon>
    </lineage>
</organism>
<name>A0A511CXI9_9PSEU</name>
<keyword evidence="2" id="KW-0560">Oxidoreductase</keyword>
<reference evidence="3 4" key="1">
    <citation type="submission" date="2019-07" db="EMBL/GenBank/DDBJ databases">
        <title>Whole genome shotgun sequence of Pseudonocardia asaccharolytica NBRC 16224.</title>
        <authorList>
            <person name="Hosoyama A."/>
            <person name="Uohara A."/>
            <person name="Ohji S."/>
            <person name="Ichikawa N."/>
        </authorList>
    </citation>
    <scope>NUCLEOTIDE SEQUENCE [LARGE SCALE GENOMIC DNA]</scope>
    <source>
        <strain evidence="3 4">NBRC 16224</strain>
    </source>
</reference>
<evidence type="ECO:0000313" key="4">
    <source>
        <dbReference type="Proteomes" id="UP000321328"/>
    </source>
</evidence>
<sequence length="111" mass="11953">MLISGAARGQGRLHAVTFAKEGADIIAFDICRQFDTVEYPMASADDLKETARQVEELDRRIVAREADVCDLAAVQEVVDEGVRALGRLDIVCANASIAGSRTPGCWLPPHA</sequence>
<dbReference type="SUPFAM" id="SSF51735">
    <property type="entry name" value="NAD(P)-binding Rossmann-fold domains"/>
    <property type="match status" value="1"/>
</dbReference>
<comment type="similarity">
    <text evidence="1">Belongs to the short-chain dehydrogenases/reductases (SDR) family.</text>
</comment>
<dbReference type="CDD" id="cd05233">
    <property type="entry name" value="SDR_c"/>
    <property type="match status" value="1"/>
</dbReference>
<dbReference type="PANTHER" id="PTHR43180:SF3">
    <property type="entry name" value="SHORT CHAIN DEHYDROGENASE MDPC-RELATED"/>
    <property type="match status" value="1"/>
</dbReference>
<comment type="caution">
    <text evidence="3">The sequence shown here is derived from an EMBL/GenBank/DDBJ whole genome shotgun (WGS) entry which is preliminary data.</text>
</comment>
<dbReference type="InterPro" id="IPR036291">
    <property type="entry name" value="NAD(P)-bd_dom_sf"/>
</dbReference>
<keyword evidence="4" id="KW-1185">Reference proteome</keyword>
<dbReference type="EMBL" id="BJVI01000007">
    <property type="protein sequence ID" value="GEL17271.1"/>
    <property type="molecule type" value="Genomic_DNA"/>
</dbReference>
<dbReference type="STRING" id="1123024.GCA_000423625_00348"/>
<evidence type="ECO:0000313" key="3">
    <source>
        <dbReference type="EMBL" id="GEL17271.1"/>
    </source>
</evidence>
<dbReference type="AlphaFoldDB" id="A0A511CXI9"/>
<protein>
    <submittedName>
        <fullName evidence="3">Uncharacterized protein</fullName>
    </submittedName>
</protein>
<proteinExistence type="inferred from homology"/>